<keyword evidence="3" id="KW-1185">Reference proteome</keyword>
<comment type="caution">
    <text evidence="2">The sequence shown here is derived from an EMBL/GenBank/DDBJ whole genome shotgun (WGS) entry which is preliminary data.</text>
</comment>
<dbReference type="Gene3D" id="3.30.200.20">
    <property type="entry name" value="Phosphorylase Kinase, domain 1"/>
    <property type="match status" value="1"/>
</dbReference>
<dbReference type="InterPro" id="IPR002575">
    <property type="entry name" value="Aminoglycoside_PTrfase"/>
</dbReference>
<dbReference type="InterPro" id="IPR011009">
    <property type="entry name" value="Kinase-like_dom_sf"/>
</dbReference>
<dbReference type="Gene3D" id="1.10.510.10">
    <property type="entry name" value="Transferase(Phosphotransferase) domain 1"/>
    <property type="match status" value="1"/>
</dbReference>
<accession>A0ABT1S6D3</accession>
<dbReference type="Gene3D" id="1.20.58.840">
    <property type="match status" value="1"/>
</dbReference>
<sequence length="318" mass="37146">MNNTINLIKEQYEIECVTITQQIGGWSALAYKLSDGFKNYFLKVYEKNRASTPKLTALIDSYIPITLWLNKNTELSGKLPVPILTKDREAKCEDKYGIYLLYEYIDGETIGSKGLTIEQTVQLANIVATLHSYGKEISVSTNAIREEYYLPFLCQMQKIFSESHFHIPYDVKVLIGKYKQSVLKMIQKVQNLSEVLQFSKPKMVLCHTDIHPWNLIQTGRGLILIDWEGLKLAPPEADLALLSEEPYYEEFIRSYRKNIGNDIVIHTDIMQFYKMRRNLEDIWEFIEQLLYDKQENEERIKTLKYLEGELFSIDKNLL</sequence>
<dbReference type="RefSeq" id="WP_256310362.1">
    <property type="nucleotide sequence ID" value="NZ_JANGAC010000002.1"/>
</dbReference>
<reference evidence="2 3" key="1">
    <citation type="submission" date="2022-06" db="EMBL/GenBank/DDBJ databases">
        <title>Isolation of gut microbiota from human fecal samples.</title>
        <authorList>
            <person name="Pamer E.G."/>
            <person name="Barat B."/>
            <person name="Waligurski E."/>
            <person name="Medina S."/>
            <person name="Paddock L."/>
            <person name="Mostad J."/>
        </authorList>
    </citation>
    <scope>NUCLEOTIDE SEQUENCE [LARGE SCALE GENOMIC DNA]</scope>
    <source>
        <strain evidence="2 3">DFI.7.95</strain>
    </source>
</reference>
<dbReference type="SUPFAM" id="SSF56112">
    <property type="entry name" value="Protein kinase-like (PK-like)"/>
    <property type="match status" value="1"/>
</dbReference>
<gene>
    <name evidence="2" type="ORF">NE686_02925</name>
</gene>
<evidence type="ECO:0000313" key="3">
    <source>
        <dbReference type="Proteomes" id="UP001524478"/>
    </source>
</evidence>
<dbReference type="EMBL" id="JANGAC010000002">
    <property type="protein sequence ID" value="MCQ4922026.1"/>
    <property type="molecule type" value="Genomic_DNA"/>
</dbReference>
<organism evidence="2 3">
    <name type="scientific">Tissierella carlieri</name>
    <dbReference type="NCBI Taxonomy" id="689904"/>
    <lineage>
        <taxon>Bacteria</taxon>
        <taxon>Bacillati</taxon>
        <taxon>Bacillota</taxon>
        <taxon>Tissierellia</taxon>
        <taxon>Tissierellales</taxon>
        <taxon>Tissierellaceae</taxon>
        <taxon>Tissierella</taxon>
    </lineage>
</organism>
<evidence type="ECO:0000313" key="2">
    <source>
        <dbReference type="EMBL" id="MCQ4922026.1"/>
    </source>
</evidence>
<dbReference type="InterPro" id="IPR052077">
    <property type="entry name" value="CcrZ_PhaseVar_Mediator"/>
</dbReference>
<name>A0ABT1S6D3_9FIRM</name>
<dbReference type="Proteomes" id="UP001524478">
    <property type="component" value="Unassembled WGS sequence"/>
</dbReference>
<dbReference type="PANTHER" id="PTHR40086">
    <property type="entry name" value="PHOSPHOTRANSFERASE YTMP-RELATED"/>
    <property type="match status" value="1"/>
</dbReference>
<dbReference type="PANTHER" id="PTHR40086:SF1">
    <property type="entry name" value="CELL CYCLE REGULATOR CCRZ"/>
    <property type="match status" value="1"/>
</dbReference>
<proteinExistence type="predicted"/>
<feature type="domain" description="Aminoglycoside phosphotransferase" evidence="1">
    <location>
        <begin position="23"/>
        <end position="259"/>
    </location>
</feature>
<dbReference type="Pfam" id="PF01636">
    <property type="entry name" value="APH"/>
    <property type="match status" value="1"/>
</dbReference>
<protein>
    <submittedName>
        <fullName evidence="2">Aminoglycoside phosphotransferase family protein</fullName>
    </submittedName>
</protein>
<evidence type="ECO:0000259" key="1">
    <source>
        <dbReference type="Pfam" id="PF01636"/>
    </source>
</evidence>